<dbReference type="GO" id="GO:0031992">
    <property type="term" value="F:energy transducer activity"/>
    <property type="evidence" value="ECO:0007669"/>
    <property type="project" value="TreeGrafter"/>
</dbReference>
<dbReference type="Proteomes" id="UP000319700">
    <property type="component" value="Unassembled WGS sequence"/>
</dbReference>
<protein>
    <submittedName>
        <fullName evidence="2">Energy transducer TonB</fullName>
    </submittedName>
</protein>
<keyword evidence="3" id="KW-1185">Reference proteome</keyword>
<dbReference type="OrthoDB" id="649093at2"/>
<dbReference type="GO" id="GO:0098797">
    <property type="term" value="C:plasma membrane protein complex"/>
    <property type="evidence" value="ECO:0007669"/>
    <property type="project" value="TreeGrafter"/>
</dbReference>
<gene>
    <name evidence="2" type="ORF">EAH81_14365</name>
</gene>
<dbReference type="Gene3D" id="3.30.1150.10">
    <property type="match status" value="1"/>
</dbReference>
<dbReference type="PANTHER" id="PTHR33446:SF2">
    <property type="entry name" value="PROTEIN TONB"/>
    <property type="match status" value="1"/>
</dbReference>
<dbReference type="Pfam" id="PF03544">
    <property type="entry name" value="TonB_C"/>
    <property type="match status" value="1"/>
</dbReference>
<name>A0A502EQP4_9FLAO</name>
<feature type="domain" description="TonB C-terminal" evidence="1">
    <location>
        <begin position="249"/>
        <end position="316"/>
    </location>
</feature>
<dbReference type="PANTHER" id="PTHR33446">
    <property type="entry name" value="PROTEIN TONB-RELATED"/>
    <property type="match status" value="1"/>
</dbReference>
<dbReference type="InterPro" id="IPR051045">
    <property type="entry name" value="TonB-dependent_transducer"/>
</dbReference>
<evidence type="ECO:0000313" key="3">
    <source>
        <dbReference type="Proteomes" id="UP000319700"/>
    </source>
</evidence>
<organism evidence="2 3">
    <name type="scientific">Flavobacterium pectinovorum</name>
    <dbReference type="NCBI Taxonomy" id="29533"/>
    <lineage>
        <taxon>Bacteria</taxon>
        <taxon>Pseudomonadati</taxon>
        <taxon>Bacteroidota</taxon>
        <taxon>Flavobacteriia</taxon>
        <taxon>Flavobacteriales</taxon>
        <taxon>Flavobacteriaceae</taxon>
        <taxon>Flavobacterium</taxon>
    </lineage>
</organism>
<evidence type="ECO:0000313" key="2">
    <source>
        <dbReference type="EMBL" id="TPG39424.1"/>
    </source>
</evidence>
<dbReference type="Gene3D" id="3.90.930.1">
    <property type="match status" value="1"/>
</dbReference>
<dbReference type="EMBL" id="RCZH01000008">
    <property type="protein sequence ID" value="TPG39424.1"/>
    <property type="molecule type" value="Genomic_DNA"/>
</dbReference>
<sequence length="323" mass="37504">MKFGLSYYYFTIIFFLSISTKSISQTPIAVSKVIYLDSMWAETSEEKYKYVRHIEEYYSEKKIYIFRDFYKSKALKMISASSDRDIIKKEGQTIYYYENGNKESSVYYSNGKKAGKEYNWYDNGNLKSEIEYFENKDKTKDSRINNYWNLQKERMVSDGNGDYEDIDEDGYEERGKVKNGVPDGTWKGKSLEEKYTFIENYENGKLISGISTDSLNIEHPYDVVYQPAAPKKGMDSFYKFIRVNLHIPQEARNKVSGKIYMTFIVDKSGKLIEPLILKGIGYGLDESAINVINFAKNWNPGIKRGIPVQVNFTLPITIAKNDL</sequence>
<proteinExistence type="predicted"/>
<dbReference type="GO" id="GO:0055085">
    <property type="term" value="P:transmembrane transport"/>
    <property type="evidence" value="ECO:0007669"/>
    <property type="project" value="InterPro"/>
</dbReference>
<evidence type="ECO:0000259" key="1">
    <source>
        <dbReference type="Pfam" id="PF03544"/>
    </source>
</evidence>
<dbReference type="AlphaFoldDB" id="A0A502EQP4"/>
<reference evidence="2 3" key="1">
    <citation type="journal article" date="2019" name="Environ. Microbiol.">
        <title>Species interactions and distinct microbial communities in high Arctic permafrost affected cryosols are associated with the CH4 and CO2 gas fluxes.</title>
        <authorList>
            <person name="Altshuler I."/>
            <person name="Hamel J."/>
            <person name="Turney S."/>
            <person name="Magnuson E."/>
            <person name="Levesque R."/>
            <person name="Greer C."/>
            <person name="Whyte L.G."/>
        </authorList>
    </citation>
    <scope>NUCLEOTIDE SEQUENCE [LARGE SCALE GENOMIC DNA]</scope>
    <source>
        <strain evidence="2 3">42</strain>
    </source>
</reference>
<comment type="caution">
    <text evidence="2">The sequence shown here is derived from an EMBL/GenBank/DDBJ whole genome shotgun (WGS) entry which is preliminary data.</text>
</comment>
<dbReference type="SUPFAM" id="SSF82185">
    <property type="entry name" value="Histone H3 K4-specific methyltransferase SET7/9 N-terminal domain"/>
    <property type="match status" value="1"/>
</dbReference>
<dbReference type="InterPro" id="IPR037682">
    <property type="entry name" value="TonB_C"/>
</dbReference>
<dbReference type="SUPFAM" id="SSF74653">
    <property type="entry name" value="TolA/TonB C-terminal domain"/>
    <property type="match status" value="1"/>
</dbReference>
<dbReference type="RefSeq" id="WP_140508142.1">
    <property type="nucleotide sequence ID" value="NZ_RCZH01000008.1"/>
</dbReference>
<accession>A0A502EQP4</accession>